<comment type="caution">
    <text evidence="2">The sequence shown here is derived from an EMBL/GenBank/DDBJ whole genome shotgun (WGS) entry which is preliminary data.</text>
</comment>
<dbReference type="STRING" id="4999.A0A1Y1UFN1"/>
<dbReference type="EMBL" id="NBSH01000008">
    <property type="protein sequence ID" value="ORX36316.1"/>
    <property type="molecule type" value="Genomic_DNA"/>
</dbReference>
<feature type="compositionally biased region" description="Low complexity" evidence="1">
    <location>
        <begin position="322"/>
        <end position="337"/>
    </location>
</feature>
<sequence>MTSPLHFSPRAGPQSLPTIINTSHSPDGSPDKVVAPSRPSRSPSRASSDNASGTLHELTEMLGGAINEIQRNNSLENTSLEVSCQPQHHDEPENYEKDVLTPSAPLDDEAPLRSSRIEHRGSSSTTPQPPSVIPARAGSLLSDSASESMPPPPVPGPQQIRRHDSTLSFGLQTVLSSPTSMTGPRPWPAAMMFGNIKSIRYPGDRAKAYAKSINAIARADSGLRGWCLAISSQSRTLPMRSNASSRTALGMKGFPHSSSSLSVPVAHGRNVSTGSEFPMRTDAYSAREIHQRIIDPLDQPSALPPNLPYPQLQQLSMGGGMKTSQSMQSMASTTSKKGGFFSNIGKKSSKKDSVSLGPPPSMSKKDVRGLPISSPSSYHTTTPPKSDDSRSVTGISGPRGPRSSFTPPPPMKDPDSVPGRSSLDTGIIRPGGAGGSRGSLDGHVGQLKSGGPRNPTVQSSSLWKGGSPVKEDDLRSMSEVLPHADRNVLRAYLSRHGDQMKAIGAFIEDEQRGHLLRPL</sequence>
<feature type="region of interest" description="Disordered" evidence="1">
    <location>
        <begin position="297"/>
        <end position="471"/>
    </location>
</feature>
<dbReference type="Proteomes" id="UP000193218">
    <property type="component" value="Unassembled WGS sequence"/>
</dbReference>
<evidence type="ECO:0000313" key="3">
    <source>
        <dbReference type="Proteomes" id="UP000193218"/>
    </source>
</evidence>
<dbReference type="GeneID" id="33554730"/>
<proteinExistence type="predicted"/>
<gene>
    <name evidence="2" type="ORF">BD324DRAFT_487831</name>
</gene>
<feature type="compositionally biased region" description="Low complexity" evidence="1">
    <location>
        <begin position="35"/>
        <end position="52"/>
    </location>
</feature>
<feature type="compositionally biased region" description="Polar residues" evidence="1">
    <location>
        <begin position="69"/>
        <end position="86"/>
    </location>
</feature>
<reference evidence="2 3" key="1">
    <citation type="submission" date="2017-03" db="EMBL/GenBank/DDBJ databases">
        <title>Widespread Adenine N6-methylation of Active Genes in Fungi.</title>
        <authorList>
            <consortium name="DOE Joint Genome Institute"/>
            <person name="Mondo S.J."/>
            <person name="Dannebaum R.O."/>
            <person name="Kuo R.C."/>
            <person name="Louie K.B."/>
            <person name="Bewick A.J."/>
            <person name="Labutti K."/>
            <person name="Haridas S."/>
            <person name="Kuo A."/>
            <person name="Salamov A."/>
            <person name="Ahrendt S.R."/>
            <person name="Lau R."/>
            <person name="Bowen B.P."/>
            <person name="Lipzen A."/>
            <person name="Sullivan W."/>
            <person name="Andreopoulos W.B."/>
            <person name="Clum A."/>
            <person name="Lindquist E."/>
            <person name="Daum C."/>
            <person name="Northen T.R."/>
            <person name="Ramamoorthy G."/>
            <person name="Schmitz R.J."/>
            <person name="Gryganskyi A."/>
            <person name="Culley D."/>
            <person name="Magnuson J."/>
            <person name="James T.Y."/>
            <person name="O'Malley M.A."/>
            <person name="Stajich J.E."/>
            <person name="Spatafora J.W."/>
            <person name="Visel A."/>
            <person name="Grigoriev I.V."/>
        </authorList>
    </citation>
    <scope>NUCLEOTIDE SEQUENCE [LARGE SCALE GENOMIC DNA]</scope>
    <source>
        <strain evidence="2 3">NRRL Y-17943</strain>
    </source>
</reference>
<dbReference type="RefSeq" id="XP_021870417.1">
    <property type="nucleotide sequence ID" value="XM_022012922.1"/>
</dbReference>
<dbReference type="InParanoid" id="A0A1Y1UFN1"/>
<organism evidence="2 3">
    <name type="scientific">Kockovaella imperatae</name>
    <dbReference type="NCBI Taxonomy" id="4999"/>
    <lineage>
        <taxon>Eukaryota</taxon>
        <taxon>Fungi</taxon>
        <taxon>Dikarya</taxon>
        <taxon>Basidiomycota</taxon>
        <taxon>Agaricomycotina</taxon>
        <taxon>Tremellomycetes</taxon>
        <taxon>Tremellales</taxon>
        <taxon>Cuniculitremaceae</taxon>
        <taxon>Kockovaella</taxon>
    </lineage>
</organism>
<name>A0A1Y1UFN1_9TREE</name>
<evidence type="ECO:0008006" key="4">
    <source>
        <dbReference type="Google" id="ProtNLM"/>
    </source>
</evidence>
<feature type="compositionally biased region" description="Polar residues" evidence="1">
    <location>
        <begin position="15"/>
        <end position="26"/>
    </location>
</feature>
<protein>
    <recommendedName>
        <fullName evidence="4">CUE domain-containing protein</fullName>
    </recommendedName>
</protein>
<accession>A0A1Y1UFN1</accession>
<feature type="compositionally biased region" description="Low complexity" evidence="1">
    <location>
        <begin position="373"/>
        <end position="384"/>
    </location>
</feature>
<feature type="region of interest" description="Disordered" evidence="1">
    <location>
        <begin position="1"/>
        <end position="136"/>
    </location>
</feature>
<dbReference type="AlphaFoldDB" id="A0A1Y1UFN1"/>
<evidence type="ECO:0000256" key="1">
    <source>
        <dbReference type="SAM" id="MobiDB-lite"/>
    </source>
</evidence>
<feature type="compositionally biased region" description="Basic and acidic residues" evidence="1">
    <location>
        <begin position="87"/>
        <end position="99"/>
    </location>
</feature>
<dbReference type="OrthoDB" id="2413468at2759"/>
<evidence type="ECO:0000313" key="2">
    <source>
        <dbReference type="EMBL" id="ORX36316.1"/>
    </source>
</evidence>
<keyword evidence="3" id="KW-1185">Reference proteome</keyword>